<feature type="non-terminal residue" evidence="2">
    <location>
        <position position="33"/>
    </location>
</feature>
<accession>A0A6J4I4M4</accession>
<dbReference type="AlphaFoldDB" id="A0A6J4I4M4"/>
<protein>
    <submittedName>
        <fullName evidence="2">Uncharacterized protein</fullName>
    </submittedName>
</protein>
<feature type="non-terminal residue" evidence="2">
    <location>
        <position position="1"/>
    </location>
</feature>
<proteinExistence type="predicted"/>
<name>A0A6J4I4M4_9MICC</name>
<dbReference type="EMBL" id="CADCTE010000099">
    <property type="protein sequence ID" value="CAA9242174.1"/>
    <property type="molecule type" value="Genomic_DNA"/>
</dbReference>
<gene>
    <name evidence="2" type="ORF">AVDCRST_MAG83-1694</name>
</gene>
<reference evidence="2" key="1">
    <citation type="submission" date="2020-02" db="EMBL/GenBank/DDBJ databases">
        <authorList>
            <person name="Meier V. D."/>
        </authorList>
    </citation>
    <scope>NUCLEOTIDE SEQUENCE</scope>
    <source>
        <strain evidence="2">AVDCRST_MAG83</strain>
    </source>
</reference>
<organism evidence="2">
    <name type="scientific">uncultured Arthrobacter sp</name>
    <dbReference type="NCBI Taxonomy" id="114050"/>
    <lineage>
        <taxon>Bacteria</taxon>
        <taxon>Bacillati</taxon>
        <taxon>Actinomycetota</taxon>
        <taxon>Actinomycetes</taxon>
        <taxon>Micrococcales</taxon>
        <taxon>Micrococcaceae</taxon>
        <taxon>Arthrobacter</taxon>
        <taxon>environmental samples</taxon>
    </lineage>
</organism>
<evidence type="ECO:0000313" key="2">
    <source>
        <dbReference type="EMBL" id="CAA9242174.1"/>
    </source>
</evidence>
<feature type="region of interest" description="Disordered" evidence="1">
    <location>
        <begin position="1"/>
        <end position="33"/>
    </location>
</feature>
<evidence type="ECO:0000256" key="1">
    <source>
        <dbReference type="SAM" id="MobiDB-lite"/>
    </source>
</evidence>
<feature type="compositionally biased region" description="Low complexity" evidence="1">
    <location>
        <begin position="24"/>
        <end position="33"/>
    </location>
</feature>
<feature type="compositionally biased region" description="Basic and acidic residues" evidence="1">
    <location>
        <begin position="1"/>
        <end position="13"/>
    </location>
</feature>
<feature type="compositionally biased region" description="Basic residues" evidence="1">
    <location>
        <begin position="14"/>
        <end position="23"/>
    </location>
</feature>
<sequence>ANHDRPSRPAPRDLRRRRDRQPRRLAAARWSRM</sequence>